<dbReference type="Proteomes" id="UP000277424">
    <property type="component" value="Unassembled WGS sequence"/>
</dbReference>
<reference evidence="2 3" key="1">
    <citation type="submission" date="2018-10" db="EMBL/GenBank/DDBJ databases">
        <title>Comparative analysis of microorganisms from saline springs in Andes Mountain Range, Colombia.</title>
        <authorList>
            <person name="Rubin E."/>
        </authorList>
    </citation>
    <scope>NUCLEOTIDE SEQUENCE [LARGE SCALE GENOMIC DNA]</scope>
    <source>
        <strain evidence="2 3">USBA 36</strain>
    </source>
</reference>
<dbReference type="InterPro" id="IPR017926">
    <property type="entry name" value="GATASE"/>
</dbReference>
<feature type="domain" description="Glutamine amidotransferase" evidence="1">
    <location>
        <begin position="45"/>
        <end position="180"/>
    </location>
</feature>
<keyword evidence="2" id="KW-0808">Transferase</keyword>
<name>A0A420WAX6_9PROT</name>
<evidence type="ECO:0000259" key="1">
    <source>
        <dbReference type="Pfam" id="PF00117"/>
    </source>
</evidence>
<evidence type="ECO:0000313" key="3">
    <source>
        <dbReference type="Proteomes" id="UP000277424"/>
    </source>
</evidence>
<dbReference type="PROSITE" id="PS51273">
    <property type="entry name" value="GATASE_TYPE_1"/>
    <property type="match status" value="1"/>
</dbReference>
<dbReference type="AlphaFoldDB" id="A0A420WAX6"/>
<dbReference type="GO" id="GO:0005829">
    <property type="term" value="C:cytosol"/>
    <property type="evidence" value="ECO:0007669"/>
    <property type="project" value="TreeGrafter"/>
</dbReference>
<dbReference type="InterPro" id="IPR044992">
    <property type="entry name" value="ChyE-like"/>
</dbReference>
<sequence length="245" mass="26554">MNILVVQNYPGSPPGQLGDSMLARGATLHEVHPLAGEKLPAGHDPFDGALILGGAQSAADDAGNPYYAELLPLLRGFHEAGKPLLGICLGSQLMARVFGKRVHRHSHVEFGFHPLSLTEAGRADPLFAGLPATPHLMEFHEDTFELPDEAVLLMTGEGCRNQAYRVGETAYAFQCHIEVTRDILDRWAVEPASLAANGGADPVQRLQREMEAHLEASLGFADTVAVRWLELAARVRQRDGLRKSA</sequence>
<gene>
    <name evidence="2" type="ORF">BCL74_3452</name>
</gene>
<dbReference type="CDD" id="cd01741">
    <property type="entry name" value="GATase1_1"/>
    <property type="match status" value="1"/>
</dbReference>
<dbReference type="PANTHER" id="PTHR42695">
    <property type="entry name" value="GLUTAMINE AMIDOTRANSFERASE YLR126C-RELATED"/>
    <property type="match status" value="1"/>
</dbReference>
<dbReference type="SUPFAM" id="SSF52317">
    <property type="entry name" value="Class I glutamine amidotransferase-like"/>
    <property type="match status" value="1"/>
</dbReference>
<accession>A0A420WAX6</accession>
<dbReference type="RefSeq" id="WP_121221923.1">
    <property type="nucleotide sequence ID" value="NZ_RBIG01000004.1"/>
</dbReference>
<keyword evidence="2" id="KW-0315">Glutamine amidotransferase</keyword>
<dbReference type="GO" id="GO:0016740">
    <property type="term" value="F:transferase activity"/>
    <property type="evidence" value="ECO:0007669"/>
    <property type="project" value="UniProtKB-KW"/>
</dbReference>
<organism evidence="2 3">
    <name type="scientific">Oceanibaculum indicum</name>
    <dbReference type="NCBI Taxonomy" id="526216"/>
    <lineage>
        <taxon>Bacteria</taxon>
        <taxon>Pseudomonadati</taxon>
        <taxon>Pseudomonadota</taxon>
        <taxon>Alphaproteobacteria</taxon>
        <taxon>Rhodospirillales</taxon>
        <taxon>Oceanibaculaceae</taxon>
        <taxon>Oceanibaculum</taxon>
    </lineage>
</organism>
<dbReference type="PANTHER" id="PTHR42695:SF5">
    <property type="entry name" value="GLUTAMINE AMIDOTRANSFERASE YLR126C-RELATED"/>
    <property type="match status" value="1"/>
</dbReference>
<dbReference type="OrthoDB" id="7365442at2"/>
<dbReference type="InterPro" id="IPR029062">
    <property type="entry name" value="Class_I_gatase-like"/>
</dbReference>
<comment type="caution">
    <text evidence="2">The sequence shown here is derived from an EMBL/GenBank/DDBJ whole genome shotgun (WGS) entry which is preliminary data.</text>
</comment>
<protein>
    <submittedName>
        <fullName evidence="2">GMP synthase-like glutamine amidotransferase</fullName>
    </submittedName>
</protein>
<dbReference type="Gene3D" id="3.40.50.880">
    <property type="match status" value="1"/>
</dbReference>
<dbReference type="Pfam" id="PF00117">
    <property type="entry name" value="GATase"/>
    <property type="match status" value="1"/>
</dbReference>
<proteinExistence type="predicted"/>
<evidence type="ECO:0000313" key="2">
    <source>
        <dbReference type="EMBL" id="RKQ68133.1"/>
    </source>
</evidence>
<dbReference type="EMBL" id="RBIG01000004">
    <property type="protein sequence ID" value="RKQ68133.1"/>
    <property type="molecule type" value="Genomic_DNA"/>
</dbReference>